<dbReference type="InterPro" id="IPR036388">
    <property type="entry name" value="WH-like_DNA-bd_sf"/>
</dbReference>
<evidence type="ECO:0008006" key="8">
    <source>
        <dbReference type="Google" id="ProtNLM"/>
    </source>
</evidence>
<dbReference type="PROSITE" id="PS51078">
    <property type="entry name" value="ICLR_ED"/>
    <property type="match status" value="1"/>
</dbReference>
<dbReference type="SUPFAM" id="SSF55781">
    <property type="entry name" value="GAF domain-like"/>
    <property type="match status" value="1"/>
</dbReference>
<dbReference type="GeneID" id="32895532"/>
<dbReference type="Pfam" id="PF09339">
    <property type="entry name" value="HTH_IclR"/>
    <property type="match status" value="1"/>
</dbReference>
<keyword evidence="7" id="KW-1185">Reference proteome</keyword>
<dbReference type="SUPFAM" id="SSF46785">
    <property type="entry name" value="Winged helix' DNA-binding domain"/>
    <property type="match status" value="1"/>
</dbReference>
<accession>A0A2Z2HUZ9</accession>
<dbReference type="InterPro" id="IPR005471">
    <property type="entry name" value="Tscrpt_reg_IclR_N"/>
</dbReference>
<dbReference type="Gene3D" id="1.10.10.10">
    <property type="entry name" value="Winged helix-like DNA-binding domain superfamily/Winged helix DNA-binding domain"/>
    <property type="match status" value="1"/>
</dbReference>
<dbReference type="InterPro" id="IPR029016">
    <property type="entry name" value="GAF-like_dom_sf"/>
</dbReference>
<gene>
    <name evidence="6" type="ORF">B1756_15625</name>
</gene>
<dbReference type="InterPro" id="IPR050707">
    <property type="entry name" value="HTH_MetabolicPath_Reg"/>
</dbReference>
<feature type="domain" description="IclR-ED" evidence="5">
    <location>
        <begin position="68"/>
        <end position="251"/>
    </location>
</feature>
<dbReference type="InterPro" id="IPR014757">
    <property type="entry name" value="Tscrpt_reg_IclR_C"/>
</dbReference>
<dbReference type="EMBL" id="CP019893">
    <property type="protein sequence ID" value="ARS91020.1"/>
    <property type="molecule type" value="Genomic_DNA"/>
</dbReference>
<dbReference type="FunFam" id="1.10.10.10:FF:000056">
    <property type="entry name" value="IclR family transcriptional regulator"/>
    <property type="match status" value="1"/>
</dbReference>
<sequence length="252" mass="27843">MAEHKNTIDSVERSLEILELIGDREPAGVSEIAREVPISKSTVYAHLSTLTSAGYVTKTDGKYELSCKVLRLGSSVQERFDLYQQAKQHVDELASETGEPTNLVIEENGLGTCLYATNPRNSADVFMSSGETNYMHATGTGKAILAHRPREDVEAIIDQHGLPEMTENTITDEEVLFDELEEIRERGLSFDQEETINGLCCIAAPIIADEEPVGAVSVSGPVNRFTNEERRDELMQAVKEIANVIELRIVFS</sequence>
<evidence type="ECO:0000256" key="2">
    <source>
        <dbReference type="ARBA" id="ARBA00023125"/>
    </source>
</evidence>
<dbReference type="PANTHER" id="PTHR30136">
    <property type="entry name" value="HELIX-TURN-HELIX TRANSCRIPTIONAL REGULATOR, ICLR FAMILY"/>
    <property type="match status" value="1"/>
</dbReference>
<dbReference type="CDD" id="cd00090">
    <property type="entry name" value="HTH_ARSR"/>
    <property type="match status" value="1"/>
</dbReference>
<proteinExistence type="predicted"/>
<feature type="domain" description="HTH iclR-type" evidence="4">
    <location>
        <begin position="8"/>
        <end position="67"/>
    </location>
</feature>
<dbReference type="Gene3D" id="3.30.450.40">
    <property type="match status" value="1"/>
</dbReference>
<dbReference type="Proteomes" id="UP000250088">
    <property type="component" value="Chromosome"/>
</dbReference>
<dbReference type="Pfam" id="PF01614">
    <property type="entry name" value="IclR_C"/>
    <property type="match status" value="1"/>
</dbReference>
<dbReference type="OrthoDB" id="14763at2157"/>
<dbReference type="InterPro" id="IPR036390">
    <property type="entry name" value="WH_DNA-bd_sf"/>
</dbReference>
<dbReference type="GO" id="GO:0003700">
    <property type="term" value="F:DNA-binding transcription factor activity"/>
    <property type="evidence" value="ECO:0007669"/>
    <property type="project" value="TreeGrafter"/>
</dbReference>
<evidence type="ECO:0000259" key="5">
    <source>
        <dbReference type="PROSITE" id="PS51078"/>
    </source>
</evidence>
<dbReference type="AlphaFoldDB" id="A0A2Z2HUZ9"/>
<dbReference type="PANTHER" id="PTHR30136:SF35">
    <property type="entry name" value="HTH-TYPE TRANSCRIPTIONAL REGULATOR RV1719"/>
    <property type="match status" value="1"/>
</dbReference>
<dbReference type="SMART" id="SM00346">
    <property type="entry name" value="HTH_ICLR"/>
    <property type="match status" value="1"/>
</dbReference>
<name>A0A2Z2HUZ9_9EURY</name>
<evidence type="ECO:0000256" key="3">
    <source>
        <dbReference type="ARBA" id="ARBA00023163"/>
    </source>
</evidence>
<protein>
    <recommendedName>
        <fullName evidence="8">IclR family transcriptional regulator</fullName>
    </recommendedName>
</protein>
<organism evidence="6 7">
    <name type="scientific">Natrarchaeobaculum aegyptiacum</name>
    <dbReference type="NCBI Taxonomy" id="745377"/>
    <lineage>
        <taxon>Archaea</taxon>
        <taxon>Methanobacteriati</taxon>
        <taxon>Methanobacteriota</taxon>
        <taxon>Stenosarchaea group</taxon>
        <taxon>Halobacteria</taxon>
        <taxon>Halobacteriales</taxon>
        <taxon>Natrialbaceae</taxon>
        <taxon>Natrarchaeobaculum</taxon>
    </lineage>
</organism>
<keyword evidence="3" id="KW-0804">Transcription</keyword>
<evidence type="ECO:0000256" key="1">
    <source>
        <dbReference type="ARBA" id="ARBA00023015"/>
    </source>
</evidence>
<reference evidence="7" key="1">
    <citation type="submission" date="2017-02" db="EMBL/GenBank/DDBJ databases">
        <title>Natronthermophilus aegyptiacus gen. nov.,sp. nov., an aerobic, extremely halophilic alkalithermophilic archaeon isolated from the athalassohaline Wadi An Natrun, Egypt.</title>
        <authorList>
            <person name="Zhao B."/>
        </authorList>
    </citation>
    <scope>NUCLEOTIDE SEQUENCE [LARGE SCALE GENOMIC DNA]</scope>
    <source>
        <strain evidence="7">JW/NM-HA 15</strain>
    </source>
</reference>
<dbReference type="KEGG" id="naj:B1756_15625"/>
<dbReference type="InterPro" id="IPR011991">
    <property type="entry name" value="ArsR-like_HTH"/>
</dbReference>
<evidence type="ECO:0000259" key="4">
    <source>
        <dbReference type="PROSITE" id="PS51077"/>
    </source>
</evidence>
<dbReference type="GO" id="GO:0045892">
    <property type="term" value="P:negative regulation of DNA-templated transcription"/>
    <property type="evidence" value="ECO:0007669"/>
    <property type="project" value="TreeGrafter"/>
</dbReference>
<evidence type="ECO:0000313" key="7">
    <source>
        <dbReference type="Proteomes" id="UP000250088"/>
    </source>
</evidence>
<evidence type="ECO:0000313" key="6">
    <source>
        <dbReference type="EMBL" id="ARS91020.1"/>
    </source>
</evidence>
<keyword evidence="1" id="KW-0805">Transcription regulation</keyword>
<dbReference type="RefSeq" id="WP_086889387.1">
    <property type="nucleotide sequence ID" value="NZ_CP019893.1"/>
</dbReference>
<dbReference type="GO" id="GO:0003677">
    <property type="term" value="F:DNA binding"/>
    <property type="evidence" value="ECO:0007669"/>
    <property type="project" value="UniProtKB-KW"/>
</dbReference>
<keyword evidence="2" id="KW-0238">DNA-binding</keyword>
<dbReference type="PROSITE" id="PS51077">
    <property type="entry name" value="HTH_ICLR"/>
    <property type="match status" value="1"/>
</dbReference>